<dbReference type="KEGG" id="ess:ATZ33_11075"/>
<protein>
    <submittedName>
        <fullName evidence="4">LPXTG-domain-containing protein cell wall anchor domain</fullName>
    </submittedName>
</protein>
<name>A0A0S3KCD4_9ENTE</name>
<evidence type="ECO:0000313" key="4">
    <source>
        <dbReference type="EMBL" id="OJG92164.1"/>
    </source>
</evidence>
<dbReference type="EMBL" id="CP013614">
    <property type="protein sequence ID" value="ALS01902.1"/>
    <property type="molecule type" value="Genomic_DNA"/>
</dbReference>
<keyword evidence="2" id="KW-1133">Transmembrane helix</keyword>
<feature type="region of interest" description="Disordered" evidence="1">
    <location>
        <begin position="32"/>
        <end position="79"/>
    </location>
</feature>
<dbReference type="EMBL" id="JXLC01000008">
    <property type="protein sequence ID" value="OJG92164.1"/>
    <property type="molecule type" value="Genomic_DNA"/>
</dbReference>
<dbReference type="NCBIfam" id="TIGR01167">
    <property type="entry name" value="LPXTG_anchor"/>
    <property type="match status" value="1"/>
</dbReference>
<reference evidence="3 5" key="2">
    <citation type="submission" date="2015-12" db="EMBL/GenBank/DDBJ databases">
        <authorList>
            <person name="Lauer A."/>
            <person name="Humrighouse B."/>
            <person name="Loparev V."/>
            <person name="Shewmaker P.L."/>
            <person name="Whitney A.M."/>
            <person name="McLaughlin R.W."/>
        </authorList>
    </citation>
    <scope>NUCLEOTIDE SEQUENCE [LARGE SCALE GENOMIC DNA]</scope>
    <source>
        <strain evidence="3 5">LMG 23085</strain>
    </source>
</reference>
<organism evidence="4 6">
    <name type="scientific">Enterococcus silesiacus</name>
    <dbReference type="NCBI Taxonomy" id="332949"/>
    <lineage>
        <taxon>Bacteria</taxon>
        <taxon>Bacillati</taxon>
        <taxon>Bacillota</taxon>
        <taxon>Bacilli</taxon>
        <taxon>Lactobacillales</taxon>
        <taxon>Enterococcaceae</taxon>
        <taxon>Enterococcus</taxon>
    </lineage>
</organism>
<sequence>MRTKKVTYLLIFFIAWFTLFILPAQMVNAQGDENGGGAVQTNGEIGFYEEDGSTEPSTSTSFSKPIEKEMPVKPKGRYPSTGELVRTSLSISGVVVVVIVLAYFLLKWKKEKQEGKGH</sequence>
<keyword evidence="5" id="KW-1185">Reference proteome</keyword>
<reference evidence="4 6" key="1">
    <citation type="submission" date="2014-12" db="EMBL/GenBank/DDBJ databases">
        <title>Draft genome sequences of 29 type strains of Enterococci.</title>
        <authorList>
            <person name="Zhong Z."/>
            <person name="Sun Z."/>
            <person name="Liu W."/>
            <person name="Zhang W."/>
            <person name="Zhang H."/>
        </authorList>
    </citation>
    <scope>NUCLEOTIDE SEQUENCE [LARGE SCALE GENOMIC DNA]</scope>
    <source>
        <strain evidence="4 6">DSM 22801</strain>
    </source>
</reference>
<keyword evidence="2" id="KW-0812">Transmembrane</keyword>
<gene>
    <name evidence="3" type="ORF">ATZ33_11075</name>
    <name evidence="4" type="ORF">RV15_GL003549</name>
</gene>
<dbReference type="AlphaFoldDB" id="A0A0S3KCD4"/>
<evidence type="ECO:0000313" key="5">
    <source>
        <dbReference type="Proteomes" id="UP000065511"/>
    </source>
</evidence>
<dbReference type="Proteomes" id="UP000065511">
    <property type="component" value="Chromosome"/>
</dbReference>
<evidence type="ECO:0000256" key="1">
    <source>
        <dbReference type="SAM" id="MobiDB-lite"/>
    </source>
</evidence>
<proteinExistence type="predicted"/>
<evidence type="ECO:0000256" key="2">
    <source>
        <dbReference type="SAM" id="Phobius"/>
    </source>
</evidence>
<dbReference type="RefSeq" id="WP_071877469.1">
    <property type="nucleotide sequence ID" value="NZ_JXLC01000008.1"/>
</dbReference>
<evidence type="ECO:0000313" key="3">
    <source>
        <dbReference type="EMBL" id="ALS01902.1"/>
    </source>
</evidence>
<keyword evidence="2" id="KW-0472">Membrane</keyword>
<evidence type="ECO:0000313" key="6">
    <source>
        <dbReference type="Proteomes" id="UP000183039"/>
    </source>
</evidence>
<dbReference type="Proteomes" id="UP000183039">
    <property type="component" value="Unassembled WGS sequence"/>
</dbReference>
<accession>A0A0S3KCD4</accession>
<feature type="transmembrane region" description="Helical" evidence="2">
    <location>
        <begin position="84"/>
        <end position="106"/>
    </location>
</feature>
<feature type="compositionally biased region" description="Polar residues" evidence="1">
    <location>
        <begin position="54"/>
        <end position="63"/>
    </location>
</feature>